<evidence type="ECO:0000313" key="2">
    <source>
        <dbReference type="EMBL" id="KAJ6983784.1"/>
    </source>
</evidence>
<accession>A0AAD6Q931</accession>
<dbReference type="Proteomes" id="UP001164929">
    <property type="component" value="Chromosome 10"/>
</dbReference>
<evidence type="ECO:0000313" key="3">
    <source>
        <dbReference type="Proteomes" id="UP001164929"/>
    </source>
</evidence>
<feature type="chain" id="PRO_5042179760" evidence="1">
    <location>
        <begin position="26"/>
        <end position="51"/>
    </location>
</feature>
<proteinExistence type="predicted"/>
<dbReference type="AlphaFoldDB" id="A0AAD6Q931"/>
<feature type="signal peptide" evidence="1">
    <location>
        <begin position="1"/>
        <end position="25"/>
    </location>
</feature>
<keyword evidence="1" id="KW-0732">Signal</keyword>
<comment type="caution">
    <text evidence="2">The sequence shown here is derived from an EMBL/GenBank/DDBJ whole genome shotgun (WGS) entry which is preliminary data.</text>
</comment>
<name>A0AAD6Q931_9ROSI</name>
<sequence length="51" mass="5312">MSPDMSSAATLFLPCFVSDWLITVALVPALAPNTCASAIASMEPNSINQTL</sequence>
<dbReference type="EMBL" id="JAQIZT010000010">
    <property type="protein sequence ID" value="KAJ6983784.1"/>
    <property type="molecule type" value="Genomic_DNA"/>
</dbReference>
<evidence type="ECO:0000256" key="1">
    <source>
        <dbReference type="SAM" id="SignalP"/>
    </source>
</evidence>
<keyword evidence="3" id="KW-1185">Reference proteome</keyword>
<protein>
    <submittedName>
        <fullName evidence="2">Uncharacterized protein</fullName>
    </submittedName>
</protein>
<reference evidence="2" key="1">
    <citation type="journal article" date="2023" name="Mol. Ecol. Resour.">
        <title>Chromosome-level genome assembly of a triploid poplar Populus alba 'Berolinensis'.</title>
        <authorList>
            <person name="Chen S."/>
            <person name="Yu Y."/>
            <person name="Wang X."/>
            <person name="Wang S."/>
            <person name="Zhang T."/>
            <person name="Zhou Y."/>
            <person name="He R."/>
            <person name="Meng N."/>
            <person name="Wang Y."/>
            <person name="Liu W."/>
            <person name="Liu Z."/>
            <person name="Liu J."/>
            <person name="Guo Q."/>
            <person name="Huang H."/>
            <person name="Sederoff R.R."/>
            <person name="Wang G."/>
            <person name="Qu G."/>
            <person name="Chen S."/>
        </authorList>
    </citation>
    <scope>NUCLEOTIDE SEQUENCE</scope>
    <source>
        <strain evidence="2">SC-2020</strain>
    </source>
</reference>
<gene>
    <name evidence="2" type="ORF">NC653_026563</name>
</gene>
<organism evidence="2 3">
    <name type="scientific">Populus alba x Populus x berolinensis</name>
    <dbReference type="NCBI Taxonomy" id="444605"/>
    <lineage>
        <taxon>Eukaryota</taxon>
        <taxon>Viridiplantae</taxon>
        <taxon>Streptophyta</taxon>
        <taxon>Embryophyta</taxon>
        <taxon>Tracheophyta</taxon>
        <taxon>Spermatophyta</taxon>
        <taxon>Magnoliopsida</taxon>
        <taxon>eudicotyledons</taxon>
        <taxon>Gunneridae</taxon>
        <taxon>Pentapetalae</taxon>
        <taxon>rosids</taxon>
        <taxon>fabids</taxon>
        <taxon>Malpighiales</taxon>
        <taxon>Salicaceae</taxon>
        <taxon>Saliceae</taxon>
        <taxon>Populus</taxon>
    </lineage>
</organism>